<dbReference type="InterPro" id="IPR041222">
    <property type="entry name" value="PriA_3primeBD"/>
</dbReference>
<protein>
    <recommendedName>
        <fullName evidence="12">Replication restart protein PriA</fullName>
    </recommendedName>
    <alternativeName>
        <fullName evidence="12">ATP-dependent DNA helicase PriA</fullName>
        <ecNumber evidence="12">5.6.2.4</ecNumber>
    </alternativeName>
    <alternativeName>
        <fullName evidence="12">DNA 3'-5' helicase PriA</fullName>
    </alternativeName>
</protein>
<dbReference type="Gene3D" id="3.40.1440.60">
    <property type="entry name" value="PriA, 3(prime) DNA-binding domain"/>
    <property type="match status" value="1"/>
</dbReference>
<sequence>MRNYWVRVALDIPLETFFDYHVPTTLSPQRGQRVIVPFGHQKQIIGVVTAILDKTDIPLDKQKDIIQVLDDLPPFSDTWIDLCEFAAKYYLRPIGEVILPVLPPPLRKITAYTGKTTSSPVERLDKKIRNQQKKAQQKKQSSTHQATTPSAHSTSLTLNTEQRIAVEVISQTQHFKTFLLHGITGSGKTEVYLQALAQKLAEGKSVIFLVPEINLTPQFEQILKDRFCPLYGENTVVTMHSGLSDGDRLLAWLRMQRQEAKIVLGTRMSIFAPLENIGLIIVDEEHDASYKQQDGLRYSARDLAIWRAKQLTIPVVLGSATPSLESWQHTLTGKYEKLCLTQRAKVTHLPHIKLINTKKIPLNQGLSPDLISAIDERLQRGEQSMIYLNRRGFSPVLRCSSCSWTSECIRCSVHTVLHQSAGKPATLQCHHCGYTTRVPYKCPECGNQDISGLGYGTQRIEEVLGHLFPHAKIQRIDADSTRLKGSAEKLFTEAHSGDVDIIVGTQMIAKGHDFKRLSLVGILNADMMLFSGDFRAPERLFAQLIQVSGRAGRHLPDAEVLLQTEFPDHNLYQSLLKHDYAEFASTTLEERKIAKLPPFSYQVLISAQAKKVEDAIDFLKTIIRMAKEDMPDYLEGIQLYDPIPLKIIRVANIERAQLLIESESRTRLHHFMQIWLQRVYQFFRTPKVKYFVEVDPLDI</sequence>
<name>A0A6L9Y6F4_9BURK</name>
<feature type="binding site" evidence="12">
    <location>
        <position position="411"/>
    </location>
    <ligand>
        <name>Zn(2+)</name>
        <dbReference type="ChEBI" id="CHEBI:29105"/>
        <label>2</label>
    </ligand>
</feature>
<evidence type="ECO:0000256" key="11">
    <source>
        <dbReference type="ARBA" id="ARBA00048988"/>
    </source>
</evidence>
<keyword evidence="3 12" id="KW-0479">Metal-binding</keyword>
<dbReference type="AlphaFoldDB" id="A0A6L9Y6F4"/>
<evidence type="ECO:0000256" key="7">
    <source>
        <dbReference type="ARBA" id="ARBA00022833"/>
    </source>
</evidence>
<comment type="cofactor">
    <cofactor evidence="12">
        <name>Zn(2+)</name>
        <dbReference type="ChEBI" id="CHEBI:29105"/>
    </cofactor>
    <text evidence="12">Binds 2 zinc ions per subunit.</text>
</comment>
<keyword evidence="5 12" id="KW-0378">Hydrolase</keyword>
<dbReference type="Proteomes" id="UP000477651">
    <property type="component" value="Unassembled WGS sequence"/>
</dbReference>
<dbReference type="GO" id="GO:0005524">
    <property type="term" value="F:ATP binding"/>
    <property type="evidence" value="ECO:0007669"/>
    <property type="project" value="UniProtKB-UniRule"/>
</dbReference>
<dbReference type="GO" id="GO:0006270">
    <property type="term" value="P:DNA replication initiation"/>
    <property type="evidence" value="ECO:0007669"/>
    <property type="project" value="TreeGrafter"/>
</dbReference>
<comment type="catalytic activity">
    <reaction evidence="12">
        <text>Couples ATP hydrolysis with the unwinding of duplex DNA by translocating in the 3'-5' direction.</text>
        <dbReference type="EC" id="5.6.2.4"/>
    </reaction>
</comment>
<comment type="catalytic activity">
    <reaction evidence="11 12">
        <text>ATP + H2O = ADP + phosphate + H(+)</text>
        <dbReference type="Rhea" id="RHEA:13065"/>
        <dbReference type="ChEBI" id="CHEBI:15377"/>
        <dbReference type="ChEBI" id="CHEBI:15378"/>
        <dbReference type="ChEBI" id="CHEBI:30616"/>
        <dbReference type="ChEBI" id="CHEBI:43474"/>
        <dbReference type="ChEBI" id="CHEBI:456216"/>
        <dbReference type="EC" id="5.6.2.4"/>
    </reaction>
</comment>
<evidence type="ECO:0000256" key="6">
    <source>
        <dbReference type="ARBA" id="ARBA00022806"/>
    </source>
</evidence>
<dbReference type="SUPFAM" id="SSF52540">
    <property type="entry name" value="P-loop containing nucleoside triphosphate hydrolases"/>
    <property type="match status" value="1"/>
</dbReference>
<evidence type="ECO:0000313" key="16">
    <source>
        <dbReference type="Proteomes" id="UP000477651"/>
    </source>
</evidence>
<dbReference type="Gene3D" id="3.40.50.300">
    <property type="entry name" value="P-loop containing nucleotide triphosphate hydrolases"/>
    <property type="match status" value="2"/>
</dbReference>
<dbReference type="InterPro" id="IPR041236">
    <property type="entry name" value="PriA_C"/>
</dbReference>
<dbReference type="PANTHER" id="PTHR30580:SF0">
    <property type="entry name" value="PRIMOSOMAL PROTEIN N"/>
    <property type="match status" value="1"/>
</dbReference>
<dbReference type="Pfam" id="PF00270">
    <property type="entry name" value="DEAD"/>
    <property type="match status" value="1"/>
</dbReference>
<keyword evidence="1 12" id="KW-0639">Primosome</keyword>
<dbReference type="RefSeq" id="WP_163764554.1">
    <property type="nucleotide sequence ID" value="NZ_JAAGYR010000012.1"/>
</dbReference>
<comment type="caution">
    <text evidence="15">The sequence shown here is derived from an EMBL/GenBank/DDBJ whole genome shotgun (WGS) entry which is preliminary data.</text>
</comment>
<feature type="binding site" evidence="12">
    <location>
        <position position="408"/>
    </location>
    <ligand>
        <name>Zn(2+)</name>
        <dbReference type="ChEBI" id="CHEBI:29105"/>
        <label>2</label>
    </ligand>
</feature>
<evidence type="ECO:0000256" key="8">
    <source>
        <dbReference type="ARBA" id="ARBA00022840"/>
    </source>
</evidence>
<dbReference type="GO" id="GO:1990077">
    <property type="term" value="C:primosome complex"/>
    <property type="evidence" value="ECO:0007669"/>
    <property type="project" value="UniProtKB-UniRule"/>
</dbReference>
<comment type="similarity">
    <text evidence="12">Belongs to the helicase family. PriA subfamily.</text>
</comment>
<dbReference type="GO" id="GO:0006269">
    <property type="term" value="P:DNA replication, synthesis of primer"/>
    <property type="evidence" value="ECO:0007669"/>
    <property type="project" value="UniProtKB-KW"/>
</dbReference>
<feature type="compositionally biased region" description="Polar residues" evidence="13">
    <location>
        <begin position="142"/>
        <end position="155"/>
    </location>
</feature>
<dbReference type="CDD" id="cd17929">
    <property type="entry name" value="DEXHc_priA"/>
    <property type="match status" value="1"/>
</dbReference>
<feature type="domain" description="Helicase ATP-binding" evidence="14">
    <location>
        <begin position="169"/>
        <end position="340"/>
    </location>
</feature>
<evidence type="ECO:0000256" key="1">
    <source>
        <dbReference type="ARBA" id="ARBA00022515"/>
    </source>
</evidence>
<dbReference type="InterPro" id="IPR001650">
    <property type="entry name" value="Helicase_C-like"/>
</dbReference>
<keyword evidence="6 12" id="KW-0347">Helicase</keyword>
<accession>A0A6L9Y6F4</accession>
<dbReference type="Pfam" id="PF00271">
    <property type="entry name" value="Helicase_C"/>
    <property type="match status" value="1"/>
</dbReference>
<dbReference type="GO" id="GO:0016787">
    <property type="term" value="F:hydrolase activity"/>
    <property type="evidence" value="ECO:0007669"/>
    <property type="project" value="UniProtKB-KW"/>
</dbReference>
<dbReference type="InterPro" id="IPR005259">
    <property type="entry name" value="PriA"/>
</dbReference>
<evidence type="ECO:0000313" key="15">
    <source>
        <dbReference type="EMBL" id="NEN76040.1"/>
    </source>
</evidence>
<keyword evidence="8 12" id="KW-0067">ATP-binding</keyword>
<evidence type="ECO:0000256" key="9">
    <source>
        <dbReference type="ARBA" id="ARBA00023125"/>
    </source>
</evidence>
<keyword evidence="16" id="KW-1185">Reference proteome</keyword>
<evidence type="ECO:0000256" key="3">
    <source>
        <dbReference type="ARBA" id="ARBA00022723"/>
    </source>
</evidence>
<dbReference type="Pfam" id="PF18074">
    <property type="entry name" value="PriA_C"/>
    <property type="match status" value="1"/>
</dbReference>
<dbReference type="PANTHER" id="PTHR30580">
    <property type="entry name" value="PRIMOSOMAL PROTEIN N"/>
    <property type="match status" value="1"/>
</dbReference>
<keyword evidence="2 12" id="KW-0235">DNA replication</keyword>
<organism evidence="15 16">
    <name type="scientific">Pelistega ratti</name>
    <dbReference type="NCBI Taxonomy" id="2652177"/>
    <lineage>
        <taxon>Bacteria</taxon>
        <taxon>Pseudomonadati</taxon>
        <taxon>Pseudomonadota</taxon>
        <taxon>Betaproteobacteria</taxon>
        <taxon>Burkholderiales</taxon>
        <taxon>Alcaligenaceae</taxon>
        <taxon>Pelistega</taxon>
    </lineage>
</organism>
<evidence type="ECO:0000256" key="5">
    <source>
        <dbReference type="ARBA" id="ARBA00022801"/>
    </source>
</evidence>
<dbReference type="InterPro" id="IPR011545">
    <property type="entry name" value="DEAD/DEAH_box_helicase_dom"/>
</dbReference>
<dbReference type="InterPro" id="IPR042115">
    <property type="entry name" value="PriA_3primeBD_sf"/>
</dbReference>
<keyword evidence="4 12" id="KW-0547">Nucleotide-binding</keyword>
<dbReference type="SMART" id="SM00490">
    <property type="entry name" value="HELICc"/>
    <property type="match status" value="1"/>
</dbReference>
<dbReference type="CDD" id="cd18804">
    <property type="entry name" value="SF2_C_priA"/>
    <property type="match status" value="1"/>
</dbReference>
<evidence type="ECO:0000256" key="10">
    <source>
        <dbReference type="ARBA" id="ARBA00023235"/>
    </source>
</evidence>
<keyword evidence="10 12" id="KW-0413">Isomerase</keyword>
<dbReference type="GO" id="GO:0008270">
    <property type="term" value="F:zinc ion binding"/>
    <property type="evidence" value="ECO:0007669"/>
    <property type="project" value="UniProtKB-UniRule"/>
</dbReference>
<dbReference type="NCBIfam" id="NF004067">
    <property type="entry name" value="PRK05580.1-4"/>
    <property type="match status" value="1"/>
</dbReference>
<dbReference type="GO" id="GO:0043138">
    <property type="term" value="F:3'-5' DNA helicase activity"/>
    <property type="evidence" value="ECO:0007669"/>
    <property type="project" value="UniProtKB-EC"/>
</dbReference>
<dbReference type="InterPro" id="IPR027417">
    <property type="entry name" value="P-loop_NTPase"/>
</dbReference>
<dbReference type="NCBIfam" id="TIGR00595">
    <property type="entry name" value="priA"/>
    <property type="match status" value="1"/>
</dbReference>
<dbReference type="HAMAP" id="MF_00983">
    <property type="entry name" value="PriA"/>
    <property type="match status" value="1"/>
</dbReference>
<dbReference type="FunFam" id="3.40.1440.60:FF:000001">
    <property type="entry name" value="Primosomal protein N"/>
    <property type="match status" value="1"/>
</dbReference>
<dbReference type="SMART" id="SM00487">
    <property type="entry name" value="DEXDc"/>
    <property type="match status" value="1"/>
</dbReference>
<feature type="binding site" evidence="12">
    <location>
        <position position="442"/>
    </location>
    <ligand>
        <name>Zn(2+)</name>
        <dbReference type="ChEBI" id="CHEBI:29105"/>
        <label>1</label>
    </ligand>
</feature>
<dbReference type="EMBL" id="JAAGYR010000012">
    <property type="protein sequence ID" value="NEN76040.1"/>
    <property type="molecule type" value="Genomic_DNA"/>
</dbReference>
<gene>
    <name evidence="12" type="primary">priA</name>
    <name evidence="15" type="ORF">F9B74_06840</name>
</gene>
<feature type="region of interest" description="Disordered" evidence="13">
    <location>
        <begin position="117"/>
        <end position="155"/>
    </location>
</feature>
<comment type="function">
    <text evidence="12">Initiates the restart of stalled replication forks, which reloads the replicative helicase on sites other than the origin of replication. Recognizes and binds to abandoned replication forks and remodels them to uncover a helicase loading site. Promotes assembly of the primosome at these replication forks.</text>
</comment>
<keyword evidence="9 12" id="KW-0238">DNA-binding</keyword>
<dbReference type="GO" id="GO:0006302">
    <property type="term" value="P:double-strand break repair"/>
    <property type="evidence" value="ECO:0007669"/>
    <property type="project" value="InterPro"/>
</dbReference>
<feature type="binding site" evidence="12">
    <location>
        <position position="402"/>
    </location>
    <ligand>
        <name>Zn(2+)</name>
        <dbReference type="ChEBI" id="CHEBI:29105"/>
        <label>1</label>
    </ligand>
</feature>
<feature type="binding site" evidence="12">
    <location>
        <position position="432"/>
    </location>
    <ligand>
        <name>Zn(2+)</name>
        <dbReference type="ChEBI" id="CHEBI:29105"/>
        <label>2</label>
    </ligand>
</feature>
<evidence type="ECO:0000256" key="12">
    <source>
        <dbReference type="HAMAP-Rule" id="MF_00983"/>
    </source>
</evidence>
<feature type="binding site" evidence="12">
    <location>
        <position position="429"/>
    </location>
    <ligand>
        <name>Zn(2+)</name>
        <dbReference type="ChEBI" id="CHEBI:29105"/>
        <label>2</label>
    </ligand>
</feature>
<dbReference type="FunFam" id="3.40.50.300:FF:000489">
    <property type="entry name" value="Primosome assembly protein PriA"/>
    <property type="match status" value="1"/>
</dbReference>
<dbReference type="InterPro" id="IPR014001">
    <property type="entry name" value="Helicase_ATP-bd"/>
</dbReference>
<evidence type="ECO:0000256" key="2">
    <source>
        <dbReference type="ARBA" id="ARBA00022705"/>
    </source>
</evidence>
<evidence type="ECO:0000256" key="4">
    <source>
        <dbReference type="ARBA" id="ARBA00022741"/>
    </source>
</evidence>
<comment type="subunit">
    <text evidence="12">Component of the replication restart primosome.</text>
</comment>
<dbReference type="Pfam" id="PF17764">
    <property type="entry name" value="PriA_3primeBD"/>
    <property type="match status" value="1"/>
</dbReference>
<feature type="binding site" evidence="12">
    <location>
        <position position="399"/>
    </location>
    <ligand>
        <name>Zn(2+)</name>
        <dbReference type="ChEBI" id="CHEBI:29105"/>
        <label>1</label>
    </ligand>
</feature>
<dbReference type="GO" id="GO:0006310">
    <property type="term" value="P:DNA recombination"/>
    <property type="evidence" value="ECO:0007669"/>
    <property type="project" value="InterPro"/>
</dbReference>
<feature type="binding site" evidence="12">
    <location>
        <position position="445"/>
    </location>
    <ligand>
        <name>Zn(2+)</name>
        <dbReference type="ChEBI" id="CHEBI:29105"/>
        <label>1</label>
    </ligand>
</feature>
<dbReference type="PROSITE" id="PS51192">
    <property type="entry name" value="HELICASE_ATP_BIND_1"/>
    <property type="match status" value="1"/>
</dbReference>
<evidence type="ECO:0000259" key="14">
    <source>
        <dbReference type="PROSITE" id="PS51192"/>
    </source>
</evidence>
<proteinExistence type="inferred from homology"/>
<keyword evidence="7 12" id="KW-0862">Zinc</keyword>
<evidence type="ECO:0000256" key="13">
    <source>
        <dbReference type="SAM" id="MobiDB-lite"/>
    </source>
</evidence>
<reference evidence="15 16" key="1">
    <citation type="submission" date="2020-02" db="EMBL/GenBank/DDBJ databases">
        <title>Pelistega sp. NLN82 were isolated from wild rodents of the Hainan Island.</title>
        <authorList>
            <person name="Niu N."/>
            <person name="Zhou J."/>
        </authorList>
    </citation>
    <scope>NUCLEOTIDE SEQUENCE [LARGE SCALE GENOMIC DNA]</scope>
    <source>
        <strain evidence="15 16">NLN82</strain>
    </source>
</reference>
<dbReference type="GO" id="GO:0003677">
    <property type="term" value="F:DNA binding"/>
    <property type="evidence" value="ECO:0007669"/>
    <property type="project" value="UniProtKB-UniRule"/>
</dbReference>
<dbReference type="EC" id="5.6.2.4" evidence="12"/>